<organism evidence="3 4">
    <name type="scientific">Thalassiosira oceanica</name>
    <name type="common">Marine diatom</name>
    <dbReference type="NCBI Taxonomy" id="159749"/>
    <lineage>
        <taxon>Eukaryota</taxon>
        <taxon>Sar</taxon>
        <taxon>Stramenopiles</taxon>
        <taxon>Ochrophyta</taxon>
        <taxon>Bacillariophyta</taxon>
        <taxon>Coscinodiscophyceae</taxon>
        <taxon>Thalassiosirophycidae</taxon>
        <taxon>Thalassiosirales</taxon>
        <taxon>Thalassiosiraceae</taxon>
        <taxon>Thalassiosira</taxon>
    </lineage>
</organism>
<protein>
    <recommendedName>
        <fullName evidence="2">RAP domain-containing protein</fullName>
    </recommendedName>
</protein>
<evidence type="ECO:0000313" key="3">
    <source>
        <dbReference type="EMBL" id="EJK75706.1"/>
    </source>
</evidence>
<evidence type="ECO:0000256" key="1">
    <source>
        <dbReference type="SAM" id="MobiDB-lite"/>
    </source>
</evidence>
<proteinExistence type="predicted"/>
<feature type="compositionally biased region" description="Basic and acidic residues" evidence="1">
    <location>
        <begin position="250"/>
        <end position="268"/>
    </location>
</feature>
<feature type="domain" description="RAP" evidence="2">
    <location>
        <begin position="941"/>
        <end position="998"/>
    </location>
</feature>
<feature type="compositionally biased region" description="Basic and acidic residues" evidence="1">
    <location>
        <begin position="46"/>
        <end position="56"/>
    </location>
</feature>
<comment type="caution">
    <text evidence="3">The sequence shown here is derived from an EMBL/GenBank/DDBJ whole genome shotgun (WGS) entry which is preliminary data.</text>
</comment>
<dbReference type="GO" id="GO:0000963">
    <property type="term" value="P:mitochondrial RNA processing"/>
    <property type="evidence" value="ECO:0007669"/>
    <property type="project" value="TreeGrafter"/>
</dbReference>
<evidence type="ECO:0000313" key="4">
    <source>
        <dbReference type="Proteomes" id="UP000266841"/>
    </source>
</evidence>
<gene>
    <name evidence="3" type="ORF">THAOC_02564</name>
</gene>
<feature type="compositionally biased region" description="Basic and acidic residues" evidence="1">
    <location>
        <begin position="294"/>
        <end position="312"/>
    </location>
</feature>
<dbReference type="eggNOG" id="ENOG502S18V">
    <property type="taxonomic scope" value="Eukaryota"/>
</dbReference>
<dbReference type="AlphaFoldDB" id="K0TLY4"/>
<dbReference type="PANTHER" id="PTHR21228:SF40">
    <property type="entry name" value="LD45607P"/>
    <property type="match status" value="1"/>
</dbReference>
<reference evidence="3 4" key="1">
    <citation type="journal article" date="2012" name="Genome Biol.">
        <title>Genome and low-iron response of an oceanic diatom adapted to chronic iron limitation.</title>
        <authorList>
            <person name="Lommer M."/>
            <person name="Specht M."/>
            <person name="Roy A.S."/>
            <person name="Kraemer L."/>
            <person name="Andreson R."/>
            <person name="Gutowska M.A."/>
            <person name="Wolf J."/>
            <person name="Bergner S.V."/>
            <person name="Schilhabel M.B."/>
            <person name="Klostermeier U.C."/>
            <person name="Beiko R.G."/>
            <person name="Rosenstiel P."/>
            <person name="Hippler M."/>
            <person name="Laroche J."/>
        </authorList>
    </citation>
    <scope>NUCLEOTIDE SEQUENCE [LARGE SCALE GENOMIC DNA]</scope>
    <source>
        <strain evidence="3 4">CCMP1005</strain>
    </source>
</reference>
<dbReference type="InterPro" id="IPR050870">
    <property type="entry name" value="FAST_kinase"/>
</dbReference>
<dbReference type="SMART" id="SM00952">
    <property type="entry name" value="RAP"/>
    <property type="match status" value="1"/>
</dbReference>
<dbReference type="GO" id="GO:0003723">
    <property type="term" value="F:RNA binding"/>
    <property type="evidence" value="ECO:0007669"/>
    <property type="project" value="TreeGrafter"/>
</dbReference>
<feature type="compositionally biased region" description="Low complexity" evidence="1">
    <location>
        <begin position="132"/>
        <end position="146"/>
    </location>
</feature>
<dbReference type="GO" id="GO:0044528">
    <property type="term" value="P:regulation of mitochondrial mRNA stability"/>
    <property type="evidence" value="ECO:0007669"/>
    <property type="project" value="TreeGrafter"/>
</dbReference>
<dbReference type="OrthoDB" id="2019031at2759"/>
<feature type="compositionally biased region" description="Basic and acidic residues" evidence="1">
    <location>
        <begin position="330"/>
        <end position="354"/>
    </location>
</feature>
<dbReference type="EMBL" id="AGNL01002770">
    <property type="protein sequence ID" value="EJK75706.1"/>
    <property type="molecule type" value="Genomic_DNA"/>
</dbReference>
<dbReference type="PANTHER" id="PTHR21228">
    <property type="entry name" value="FAST LEU-RICH DOMAIN-CONTAINING"/>
    <property type="match status" value="1"/>
</dbReference>
<name>K0TLY4_THAOC</name>
<feature type="region of interest" description="Disordered" evidence="1">
    <location>
        <begin position="132"/>
        <end position="159"/>
    </location>
</feature>
<feature type="compositionally biased region" description="Polar residues" evidence="1">
    <location>
        <begin position="315"/>
        <end position="329"/>
    </location>
</feature>
<dbReference type="InterPro" id="IPR013584">
    <property type="entry name" value="RAP"/>
</dbReference>
<feature type="region of interest" description="Disordered" evidence="1">
    <location>
        <begin position="237"/>
        <end position="379"/>
    </location>
</feature>
<dbReference type="Pfam" id="PF08373">
    <property type="entry name" value="RAP"/>
    <property type="match status" value="1"/>
</dbReference>
<dbReference type="Proteomes" id="UP000266841">
    <property type="component" value="Unassembled WGS sequence"/>
</dbReference>
<feature type="region of interest" description="Disordered" evidence="1">
    <location>
        <begin position="35"/>
        <end position="107"/>
    </location>
</feature>
<accession>K0TLY4</accession>
<dbReference type="GO" id="GO:0005759">
    <property type="term" value="C:mitochondrial matrix"/>
    <property type="evidence" value="ECO:0007669"/>
    <property type="project" value="TreeGrafter"/>
</dbReference>
<dbReference type="GO" id="GO:0035770">
    <property type="term" value="C:ribonucleoprotein granule"/>
    <property type="evidence" value="ECO:0007669"/>
    <property type="project" value="TreeGrafter"/>
</dbReference>
<keyword evidence="4" id="KW-1185">Reference proteome</keyword>
<sequence length="1004" mass="111515">MEQQLSFSRARVCPSREHFLSFQAACEAACDRDETLGAPQEEQTGDGDREERETSRIHGTFRVHSNPYQQTGSSLCKGGEVSHELPTPRLPGDPSQQRRPRYQPPDAGHAWERRLQQGRSRLSASLVMKAEAATNTRAPASSASPTSNPPSWAPGVLGENRSTLSCAGRAQLSVSTTMRTSAVAMAATNTGASNSSVSVSPTSSLPSWAPVILGRSALRQTSLAQLSASMTMRTAAGEGVGWERKKKSKRVDGGRKHGHEEHSERYPLRDGPVPMSGDRSLQFRLRSRSRGRSRSRDQQLDWSSRRKEEKSPRSGTNNRGHGRRSWSNLSREESTVVHRSAMQEKIEGPGRGWDHAQGQHRQQGRVGRERGATSMQGRGPDFRTCHTVLELADLARCNLDKMSNRDIAAFWSILPRLARNRGDQDPNLEENMRCVIGITCNRMHSFQCRDLAQTSLGIAKTISQVKRGNQQYHAEDDPFQIIQGLFLKDFQSLMIFDSIASSSAGMLDKFETRHLSNLIYSFGLVELNPEIGGDTLFNVFGKTAIKILRTFKPQALSNVMWAFVKVGAKNSRLFRETGGVISGMDLDSFKPQALANILWSFAKSGEADPELFQVLGNHIVVRSLNDFWPQDISNIAWAYANGRVPHPILFKKIGDLVAGQDSLDSFKPQELSNTAWAFATAGVLHPELFKKIGGHVAGLSCLGSFKPQALSNTAWAFATTGDSNPKMFKKIRDHIVRLDNLDSFTPQELSNIAWAYATARRFDLGLFEKLVTGAVAKKDRFGEQATSNFLWACATIGYTDGLLFSAFAPVIASTLDKYGEQHLANIAWAYSVANAPRQDLFNEGYVGSLALNRNHISDKELAQLHQWQLWQQELESGIELPRSLQAKCRYAFTSQGHQESKLQDDVVGELRAAGLDLEEEFLLGSGYRIDALVTFSDGRKVAVEVDGPSHFIDRRPTGSAVLKHRQVVRLDRIEVVSVPHWEWNELKNSEMKQNFLRVKLCNGC</sequence>
<evidence type="ECO:0000259" key="2">
    <source>
        <dbReference type="PROSITE" id="PS51286"/>
    </source>
</evidence>
<dbReference type="PROSITE" id="PS51286">
    <property type="entry name" value="RAP"/>
    <property type="match status" value="1"/>
</dbReference>